<dbReference type="GO" id="GO:0016020">
    <property type="term" value="C:membrane"/>
    <property type="evidence" value="ECO:0007669"/>
    <property type="project" value="UniProtKB-SubCell"/>
</dbReference>
<dbReference type="Pfam" id="PF02544">
    <property type="entry name" value="Steroid_dh"/>
    <property type="match status" value="1"/>
</dbReference>
<dbReference type="EMBL" id="VBQZ03000049">
    <property type="protein sequence ID" value="MXQ88769.1"/>
    <property type="molecule type" value="Genomic_DNA"/>
</dbReference>
<dbReference type="GO" id="GO:0032468">
    <property type="term" value="P:Golgi calcium ion homeostasis"/>
    <property type="evidence" value="ECO:0007669"/>
    <property type="project" value="TreeGrafter"/>
</dbReference>
<keyword evidence="4 6" id="KW-1133">Transmembrane helix</keyword>
<feature type="transmembrane region" description="Helical" evidence="6">
    <location>
        <begin position="17"/>
        <end position="46"/>
    </location>
</feature>
<feature type="transmembrane region" description="Helical" evidence="6">
    <location>
        <begin position="260"/>
        <end position="280"/>
    </location>
</feature>
<dbReference type="PROSITE" id="PS50244">
    <property type="entry name" value="S5A_REDUCTASE"/>
    <property type="match status" value="1"/>
</dbReference>
<feature type="transmembrane region" description="Helical" evidence="6">
    <location>
        <begin position="201"/>
        <end position="218"/>
    </location>
</feature>
<dbReference type="Proteomes" id="UP000322234">
    <property type="component" value="Unassembled WGS sequence"/>
</dbReference>
<dbReference type="GO" id="GO:0005384">
    <property type="term" value="F:manganese ion transmembrane transporter activity"/>
    <property type="evidence" value="ECO:0007669"/>
    <property type="project" value="TreeGrafter"/>
</dbReference>
<dbReference type="PANTHER" id="PTHR12608:SF1">
    <property type="entry name" value="TRANSMEMBRANE PROTEIN 165"/>
    <property type="match status" value="1"/>
</dbReference>
<evidence type="ECO:0000256" key="3">
    <source>
        <dbReference type="ARBA" id="ARBA00022692"/>
    </source>
</evidence>
<keyword evidence="9" id="KW-1185">Reference proteome</keyword>
<gene>
    <name evidence="8" type="ORF">E5288_WYG008410</name>
</gene>
<evidence type="ECO:0000256" key="1">
    <source>
        <dbReference type="ARBA" id="ARBA00004141"/>
    </source>
</evidence>
<evidence type="ECO:0000313" key="9">
    <source>
        <dbReference type="Proteomes" id="UP000322234"/>
    </source>
</evidence>
<dbReference type="GO" id="GO:0015085">
    <property type="term" value="F:calcium ion transmembrane transporter activity"/>
    <property type="evidence" value="ECO:0007669"/>
    <property type="project" value="TreeGrafter"/>
</dbReference>
<evidence type="ECO:0000256" key="5">
    <source>
        <dbReference type="ARBA" id="ARBA00023136"/>
    </source>
</evidence>
<evidence type="ECO:0000256" key="6">
    <source>
        <dbReference type="SAM" id="Phobius"/>
    </source>
</evidence>
<name>A0A6B0RF34_9CETA</name>
<keyword evidence="5 6" id="KW-0472">Membrane</keyword>
<feature type="transmembrane region" description="Helical" evidence="6">
    <location>
        <begin position="79"/>
        <end position="100"/>
    </location>
</feature>
<evidence type="ECO:0000256" key="4">
    <source>
        <dbReference type="ARBA" id="ARBA00022989"/>
    </source>
</evidence>
<dbReference type="GO" id="GO:0032472">
    <property type="term" value="P:Golgi calcium ion transport"/>
    <property type="evidence" value="ECO:0007669"/>
    <property type="project" value="TreeGrafter"/>
</dbReference>
<dbReference type="PANTHER" id="PTHR12608">
    <property type="entry name" value="TRANSMEMBRANE PROTEIN HTP-1 RELATED"/>
    <property type="match status" value="1"/>
</dbReference>
<organism evidence="8 9">
    <name type="scientific">Bos mutus</name>
    <name type="common">wild yak</name>
    <dbReference type="NCBI Taxonomy" id="72004"/>
    <lineage>
        <taxon>Eukaryota</taxon>
        <taxon>Metazoa</taxon>
        <taxon>Chordata</taxon>
        <taxon>Craniata</taxon>
        <taxon>Vertebrata</taxon>
        <taxon>Euteleostomi</taxon>
        <taxon>Mammalia</taxon>
        <taxon>Eutheria</taxon>
        <taxon>Laurasiatheria</taxon>
        <taxon>Artiodactyla</taxon>
        <taxon>Ruminantia</taxon>
        <taxon>Pecora</taxon>
        <taxon>Bovidae</taxon>
        <taxon>Bovinae</taxon>
        <taxon>Bos</taxon>
    </lineage>
</organism>
<comment type="similarity">
    <text evidence="2">Belongs to the GDT1 family.</text>
</comment>
<feature type="transmembrane region" description="Helical" evidence="6">
    <location>
        <begin position="478"/>
        <end position="498"/>
    </location>
</feature>
<dbReference type="InterPro" id="IPR001104">
    <property type="entry name" value="3-oxo-5_a-steroid_4-DH_C"/>
</dbReference>
<dbReference type="GO" id="GO:0006629">
    <property type="term" value="P:lipid metabolic process"/>
    <property type="evidence" value="ECO:0007669"/>
    <property type="project" value="InterPro"/>
</dbReference>
<dbReference type="Pfam" id="PF01169">
    <property type="entry name" value="GDT1"/>
    <property type="match status" value="2"/>
</dbReference>
<evidence type="ECO:0000256" key="2">
    <source>
        <dbReference type="ARBA" id="ARBA00009190"/>
    </source>
</evidence>
<feature type="transmembrane region" description="Helical" evidence="6">
    <location>
        <begin position="510"/>
        <end position="529"/>
    </location>
</feature>
<evidence type="ECO:0000259" key="7">
    <source>
        <dbReference type="Pfam" id="PF02544"/>
    </source>
</evidence>
<reference evidence="8" key="1">
    <citation type="submission" date="2019-10" db="EMBL/GenBank/DDBJ databases">
        <title>The sequence and de novo assembly of the wild yak genome.</title>
        <authorList>
            <person name="Liu Y."/>
        </authorList>
    </citation>
    <scope>NUCLEOTIDE SEQUENCE [LARGE SCALE GENOMIC DNA]</scope>
    <source>
        <strain evidence="8">WY2019</strain>
    </source>
</reference>
<sequence>MATWAGTEVSALNPLRAFWLTLAATFLLTLLLQLVPPGLLPGCAFFQDLIRYGKTKEGAPPRPAACRAFDVPKRYFSHFYIISVLWNGFLLWSLTHSLFMGAPFPNWLHGLLRILGTAQFRGGELALSAFLVLVFLWLHSLRRLFECVYVSVFSNAVIHAVQYCFGLVYYVLVGLTVLSQVPLDGRNVYVIGKNLLMQARWFHILGMMMFIWSSAHQYKCHVILSNLRKNKAGVVIHCNHRIPFGDWFEYVSSPNYLAELLIYISMAVTFGFYNLTWWLVKGFTPAAPVHTNKDDPATQTNLGFIHAFVAAISVIIVSELGDKTFFIAAIMAMRYNRLTVLAGAMLALGLMTCLSVLFGYATTVIPRVYTYYVSTALFAIFGIRMLREGLKMSPDEGQEELEEVQAELKKKDEEFQRTKLLNGPGDVETGTSTTIPQKKWLHFISPIFVQALTLTFLAEWGDRSQLTTIVLAAREDPYGVAVGGTVGHCLCTGLAVIGGRMIAQKISVRTVTIIGGIVFLAFAFSALFISPDSGF</sequence>
<evidence type="ECO:0000313" key="8">
    <source>
        <dbReference type="EMBL" id="MXQ88769.1"/>
    </source>
</evidence>
<feature type="transmembrane region" description="Helical" evidence="6">
    <location>
        <begin position="300"/>
        <end position="317"/>
    </location>
</feature>
<accession>A0A6B0RF34</accession>
<dbReference type="AlphaFoldDB" id="A0A6B0RF34"/>
<comment type="subcellular location">
    <subcellularLocation>
        <location evidence="1">Membrane</location>
        <topology evidence="1">Multi-pass membrane protein</topology>
    </subcellularLocation>
</comment>
<feature type="transmembrane region" description="Helical" evidence="6">
    <location>
        <begin position="160"/>
        <end position="181"/>
    </location>
</feature>
<dbReference type="GO" id="GO:0005794">
    <property type="term" value="C:Golgi apparatus"/>
    <property type="evidence" value="ECO:0007669"/>
    <property type="project" value="TreeGrafter"/>
</dbReference>
<comment type="caution">
    <text evidence="8">The sequence shown here is derived from an EMBL/GenBank/DDBJ whole genome shotgun (WGS) entry which is preliminary data.</text>
</comment>
<keyword evidence="3 6" id="KW-0812">Transmembrane</keyword>
<feature type="transmembrane region" description="Helical" evidence="6">
    <location>
        <begin position="338"/>
        <end position="362"/>
    </location>
</feature>
<feature type="transmembrane region" description="Helical" evidence="6">
    <location>
        <begin position="120"/>
        <end position="139"/>
    </location>
</feature>
<dbReference type="PROSITE" id="PS01214">
    <property type="entry name" value="UPF0016"/>
    <property type="match status" value="1"/>
</dbReference>
<dbReference type="InterPro" id="IPR049555">
    <property type="entry name" value="GDT1-like_CS"/>
</dbReference>
<feature type="transmembrane region" description="Helical" evidence="6">
    <location>
        <begin position="440"/>
        <end position="458"/>
    </location>
</feature>
<feature type="domain" description="3-oxo-5-alpha-steroid 4-dehydrogenase C-terminal" evidence="7">
    <location>
        <begin position="200"/>
        <end position="270"/>
    </location>
</feature>
<proteinExistence type="inferred from homology"/>
<dbReference type="InterPro" id="IPR001727">
    <property type="entry name" value="GDT1-like"/>
</dbReference>
<feature type="transmembrane region" description="Helical" evidence="6">
    <location>
        <begin position="368"/>
        <end position="386"/>
    </location>
</feature>
<protein>
    <recommendedName>
        <fullName evidence="7">3-oxo-5-alpha-steroid 4-dehydrogenase C-terminal domain-containing protein</fullName>
    </recommendedName>
</protein>
<dbReference type="GO" id="GO:0016627">
    <property type="term" value="F:oxidoreductase activity, acting on the CH-CH group of donors"/>
    <property type="evidence" value="ECO:0007669"/>
    <property type="project" value="InterPro"/>
</dbReference>